<name>A0A8S5UW77_9CAUD</name>
<reference evidence="1" key="1">
    <citation type="journal article" date="2021" name="Proc. Natl. Acad. Sci. U.S.A.">
        <title>A Catalog of Tens of Thousands of Viruses from Human Metagenomes Reveals Hidden Associations with Chronic Diseases.</title>
        <authorList>
            <person name="Tisza M.J."/>
            <person name="Buck C.B."/>
        </authorList>
    </citation>
    <scope>NUCLEOTIDE SEQUENCE</scope>
    <source>
        <strain evidence="1">Ct8rU2</strain>
    </source>
</reference>
<accession>A0A8S5UW77</accession>
<evidence type="ECO:0000313" key="1">
    <source>
        <dbReference type="EMBL" id="DAF98741.1"/>
    </source>
</evidence>
<protein>
    <submittedName>
        <fullName evidence="1">Uncharacterized protein</fullName>
    </submittedName>
</protein>
<dbReference type="EMBL" id="BK016154">
    <property type="protein sequence ID" value="DAF98741.1"/>
    <property type="molecule type" value="Genomic_DNA"/>
</dbReference>
<proteinExistence type="predicted"/>
<organism evidence="1">
    <name type="scientific">Siphoviridae sp. ct8rU2</name>
    <dbReference type="NCBI Taxonomy" id="2825366"/>
    <lineage>
        <taxon>Viruses</taxon>
        <taxon>Duplodnaviria</taxon>
        <taxon>Heunggongvirae</taxon>
        <taxon>Uroviricota</taxon>
        <taxon>Caudoviricetes</taxon>
    </lineage>
</organism>
<sequence>MVLIRRFPYARIDADWIVSSDASLNIIFNCYSFPE</sequence>